<dbReference type="EMBL" id="JAUKUD010000004">
    <property type="protein sequence ID" value="KAK0746952.1"/>
    <property type="molecule type" value="Genomic_DNA"/>
</dbReference>
<keyword evidence="2" id="KW-1185">Reference proteome</keyword>
<dbReference type="PANTHER" id="PTHR38111">
    <property type="entry name" value="ZN(2)-C6 FUNGAL-TYPE DOMAIN-CONTAINING PROTEIN-RELATED"/>
    <property type="match status" value="1"/>
</dbReference>
<organism evidence="1 2">
    <name type="scientific">Schizothecium vesticola</name>
    <dbReference type="NCBI Taxonomy" id="314040"/>
    <lineage>
        <taxon>Eukaryota</taxon>
        <taxon>Fungi</taxon>
        <taxon>Dikarya</taxon>
        <taxon>Ascomycota</taxon>
        <taxon>Pezizomycotina</taxon>
        <taxon>Sordariomycetes</taxon>
        <taxon>Sordariomycetidae</taxon>
        <taxon>Sordariales</taxon>
        <taxon>Schizotheciaceae</taxon>
        <taxon>Schizothecium</taxon>
    </lineage>
</organism>
<evidence type="ECO:0000313" key="1">
    <source>
        <dbReference type="EMBL" id="KAK0746952.1"/>
    </source>
</evidence>
<dbReference type="PANTHER" id="PTHR38111:SF11">
    <property type="entry name" value="TRANSCRIPTION FACTOR DOMAIN-CONTAINING PROTEIN-RELATED"/>
    <property type="match status" value="1"/>
</dbReference>
<evidence type="ECO:0000313" key="2">
    <source>
        <dbReference type="Proteomes" id="UP001172155"/>
    </source>
</evidence>
<protein>
    <submittedName>
        <fullName evidence="1">Uncharacterized protein</fullName>
    </submittedName>
</protein>
<gene>
    <name evidence="1" type="ORF">B0T18DRAFT_412839</name>
</gene>
<name>A0AA40EWQ3_9PEZI</name>
<comment type="caution">
    <text evidence="1">The sequence shown here is derived from an EMBL/GenBank/DDBJ whole genome shotgun (WGS) entry which is preliminary data.</text>
</comment>
<dbReference type="Proteomes" id="UP001172155">
    <property type="component" value="Unassembled WGS sequence"/>
</dbReference>
<accession>A0AA40EWQ3</accession>
<dbReference type="AlphaFoldDB" id="A0AA40EWQ3"/>
<proteinExistence type="predicted"/>
<reference evidence="1" key="1">
    <citation type="submission" date="2023-06" db="EMBL/GenBank/DDBJ databases">
        <title>Genome-scale phylogeny and comparative genomics of the fungal order Sordariales.</title>
        <authorList>
            <consortium name="Lawrence Berkeley National Laboratory"/>
            <person name="Hensen N."/>
            <person name="Bonometti L."/>
            <person name="Westerberg I."/>
            <person name="Brannstrom I.O."/>
            <person name="Guillou S."/>
            <person name="Cros-Aarteil S."/>
            <person name="Calhoun S."/>
            <person name="Haridas S."/>
            <person name="Kuo A."/>
            <person name="Mondo S."/>
            <person name="Pangilinan J."/>
            <person name="Riley R."/>
            <person name="LaButti K."/>
            <person name="Andreopoulos B."/>
            <person name="Lipzen A."/>
            <person name="Chen C."/>
            <person name="Yanf M."/>
            <person name="Daum C."/>
            <person name="Ng V."/>
            <person name="Clum A."/>
            <person name="Steindorff A."/>
            <person name="Ohm R."/>
            <person name="Martin F."/>
            <person name="Silar P."/>
            <person name="Natvig D."/>
            <person name="Lalanne C."/>
            <person name="Gautier V."/>
            <person name="Ament-velasquez S.L."/>
            <person name="Kruys A."/>
            <person name="Hutchinson M.I."/>
            <person name="Powell A.J."/>
            <person name="Barry K."/>
            <person name="Miller A.N."/>
            <person name="Grigoriev I.V."/>
            <person name="Debuchy R."/>
            <person name="Gladieux P."/>
            <person name="Thoren M.H."/>
            <person name="Johannesson H."/>
        </authorList>
    </citation>
    <scope>NUCLEOTIDE SEQUENCE</scope>
    <source>
        <strain evidence="1">SMH3187-1</strain>
    </source>
</reference>
<sequence length="303" mass="33919">MVNIPGRPRGCITCRKRRKGLLYGAEAQSQTVLSQARSWHGHAIGEMALVQQRSPTAHIQGFAHRLFVNSRIHLTIAACCARKRTPLAEPAWMMIPWSKSSKTHKDKLVDIFVEIPGLLEDLDHLKQSPTEQLYRQFMTDYTRIDLELTAWLQNHAPVQHLDILQVRGYTNPTAEDLAVAQIMSLFWTMSILAHSAMLLAVPLDPFSSPLSHLPPHTNPRQYCTFIADIVEVFFQPDAGIFGMQAVPFPVGMALEYLTSTEGYGSDVSKKLAGYLTNRGFGVSIGSFIMSSRKEWMGPRMASP</sequence>
<dbReference type="InterPro" id="IPR053178">
    <property type="entry name" value="Osmoadaptation_assoc"/>
</dbReference>